<accession>A0A822YP77</accession>
<feature type="domain" description="HAT C-terminal dimerisation" evidence="1">
    <location>
        <begin position="36"/>
        <end position="75"/>
    </location>
</feature>
<evidence type="ECO:0000313" key="2">
    <source>
        <dbReference type="EMBL" id="DAD33129.1"/>
    </source>
</evidence>
<dbReference type="EMBL" id="DUZY01000003">
    <property type="protein sequence ID" value="DAD33129.1"/>
    <property type="molecule type" value="Genomic_DNA"/>
</dbReference>
<name>A0A822YP77_NELNU</name>
<reference evidence="2 3" key="1">
    <citation type="journal article" date="2020" name="Mol. Biol. Evol.">
        <title>Distinct Expression and Methylation Patterns for Genes with Different Fates following a Single Whole-Genome Duplication in Flowering Plants.</title>
        <authorList>
            <person name="Shi T."/>
            <person name="Rahmani R.S."/>
            <person name="Gugger P.F."/>
            <person name="Wang M."/>
            <person name="Li H."/>
            <person name="Zhang Y."/>
            <person name="Li Z."/>
            <person name="Wang Q."/>
            <person name="Van de Peer Y."/>
            <person name="Marchal K."/>
            <person name="Chen J."/>
        </authorList>
    </citation>
    <scope>NUCLEOTIDE SEQUENCE [LARGE SCALE GENOMIC DNA]</scope>
    <source>
        <tissue evidence="2">Leaf</tissue>
    </source>
</reference>
<dbReference type="Proteomes" id="UP000607653">
    <property type="component" value="Unassembled WGS sequence"/>
</dbReference>
<keyword evidence="3" id="KW-1185">Reference proteome</keyword>
<dbReference type="Pfam" id="PF05699">
    <property type="entry name" value="Dimer_Tnp_hAT"/>
    <property type="match status" value="1"/>
</dbReference>
<gene>
    <name evidence="2" type="ORF">HUJ06_011980</name>
</gene>
<dbReference type="PANTHER" id="PTHR23272">
    <property type="entry name" value="BED FINGER-RELATED"/>
    <property type="match status" value="1"/>
</dbReference>
<dbReference type="AlphaFoldDB" id="A0A822YP77"/>
<proteinExistence type="predicted"/>
<evidence type="ECO:0000313" key="3">
    <source>
        <dbReference type="Proteomes" id="UP000607653"/>
    </source>
</evidence>
<dbReference type="InterPro" id="IPR008906">
    <property type="entry name" value="HATC_C_dom"/>
</dbReference>
<dbReference type="PANTHER" id="PTHR23272:SF184">
    <property type="entry name" value="OS03G0311250 PROTEIN"/>
    <property type="match status" value="1"/>
</dbReference>
<sequence length="110" mass="12520">MLMMSRFKKYKLVSGGGDAKSELDRYLNEDTEEGQVPISIVVSKSTFSTGGRVLDAFRSFLTPKAKEILICTRDWTQSSQHAVNVEEDLEEIDNFENGNTLFCSSFIWHF</sequence>
<organism evidence="2 3">
    <name type="scientific">Nelumbo nucifera</name>
    <name type="common">Sacred lotus</name>
    <dbReference type="NCBI Taxonomy" id="4432"/>
    <lineage>
        <taxon>Eukaryota</taxon>
        <taxon>Viridiplantae</taxon>
        <taxon>Streptophyta</taxon>
        <taxon>Embryophyta</taxon>
        <taxon>Tracheophyta</taxon>
        <taxon>Spermatophyta</taxon>
        <taxon>Magnoliopsida</taxon>
        <taxon>Proteales</taxon>
        <taxon>Nelumbonaceae</taxon>
        <taxon>Nelumbo</taxon>
    </lineage>
</organism>
<protein>
    <recommendedName>
        <fullName evidence="1">HAT C-terminal dimerisation domain-containing protein</fullName>
    </recommendedName>
</protein>
<evidence type="ECO:0000259" key="1">
    <source>
        <dbReference type="Pfam" id="PF05699"/>
    </source>
</evidence>
<dbReference type="GO" id="GO:0046983">
    <property type="term" value="F:protein dimerization activity"/>
    <property type="evidence" value="ECO:0007669"/>
    <property type="project" value="InterPro"/>
</dbReference>
<comment type="caution">
    <text evidence="2">The sequence shown here is derived from an EMBL/GenBank/DDBJ whole genome shotgun (WGS) entry which is preliminary data.</text>
</comment>